<accession>A0A1N7RSR2</accession>
<dbReference type="EMBL" id="CYGY02000016">
    <property type="protein sequence ID" value="SIT38153.1"/>
    <property type="molecule type" value="Genomic_DNA"/>
</dbReference>
<comment type="caution">
    <text evidence="1">The sequence shown here is derived from an EMBL/GenBank/DDBJ whole genome shotgun (WGS) entry which is preliminary data.</text>
</comment>
<dbReference type="AlphaFoldDB" id="A0A1N7RSR2"/>
<evidence type="ECO:0000313" key="1">
    <source>
        <dbReference type="EMBL" id="SIT38153.1"/>
    </source>
</evidence>
<protein>
    <submittedName>
        <fullName evidence="1">Uncharacterized protein</fullName>
    </submittedName>
</protein>
<organism evidence="1 2">
    <name type="scientific">Paraburkholderia piptadeniae</name>
    <dbReference type="NCBI Taxonomy" id="1701573"/>
    <lineage>
        <taxon>Bacteria</taxon>
        <taxon>Pseudomonadati</taxon>
        <taxon>Pseudomonadota</taxon>
        <taxon>Betaproteobacteria</taxon>
        <taxon>Burkholderiales</taxon>
        <taxon>Burkholderiaceae</taxon>
        <taxon>Paraburkholderia</taxon>
    </lineage>
</organism>
<evidence type="ECO:0000313" key="2">
    <source>
        <dbReference type="Proteomes" id="UP000195569"/>
    </source>
</evidence>
<proteinExistence type="predicted"/>
<sequence length="112" mass="12142">MAVDLSSGNGTQQQTPASLLTLAEYLELALDMGGSLIMMRPRAQTCVMYIGDPAGSHDDLRSFGTIEAVLADEILRLTHAGINFLEIDGPPYRFVRSFRHIDSRGAIVFASA</sequence>
<dbReference type="OrthoDB" id="9006201at2"/>
<gene>
    <name evidence="1" type="ORF">BN2476_160059</name>
</gene>
<keyword evidence="2" id="KW-1185">Reference proteome</keyword>
<name>A0A1N7RSR2_9BURK</name>
<dbReference type="Proteomes" id="UP000195569">
    <property type="component" value="Unassembled WGS sequence"/>
</dbReference>
<reference evidence="1" key="1">
    <citation type="submission" date="2016-12" db="EMBL/GenBank/DDBJ databases">
        <authorList>
            <person name="Moulin L."/>
        </authorList>
    </citation>
    <scope>NUCLEOTIDE SEQUENCE [LARGE SCALE GENOMIC DNA]</scope>
    <source>
        <strain evidence="1">STM 7183</strain>
    </source>
</reference>